<evidence type="ECO:0000256" key="8">
    <source>
        <dbReference type="PROSITE-ProRule" id="PRU00169"/>
    </source>
</evidence>
<evidence type="ECO:0000256" key="6">
    <source>
        <dbReference type="ARBA" id="ARBA00023125"/>
    </source>
</evidence>
<comment type="subcellular location">
    <subcellularLocation>
        <location evidence="1">Cytoplasm</location>
    </subcellularLocation>
</comment>
<dbReference type="SUPFAM" id="SSF46689">
    <property type="entry name" value="Homeodomain-like"/>
    <property type="match status" value="2"/>
</dbReference>
<keyword evidence="6" id="KW-0238">DNA-binding</keyword>
<dbReference type="Proteomes" id="UP001304650">
    <property type="component" value="Chromosome"/>
</dbReference>
<evidence type="ECO:0000256" key="5">
    <source>
        <dbReference type="ARBA" id="ARBA00023015"/>
    </source>
</evidence>
<evidence type="ECO:0000256" key="4">
    <source>
        <dbReference type="ARBA" id="ARBA00023012"/>
    </source>
</evidence>
<accession>A0AA96RMQ5</accession>
<dbReference type="InterPro" id="IPR001789">
    <property type="entry name" value="Sig_transdc_resp-reg_receiver"/>
</dbReference>
<dbReference type="InterPro" id="IPR051552">
    <property type="entry name" value="HptR"/>
</dbReference>
<feature type="domain" description="Response regulatory" evidence="10">
    <location>
        <begin position="3"/>
        <end position="120"/>
    </location>
</feature>
<dbReference type="SMART" id="SM00342">
    <property type="entry name" value="HTH_ARAC"/>
    <property type="match status" value="1"/>
</dbReference>
<dbReference type="GO" id="GO:0003700">
    <property type="term" value="F:DNA-binding transcription factor activity"/>
    <property type="evidence" value="ECO:0007669"/>
    <property type="project" value="InterPro"/>
</dbReference>
<evidence type="ECO:0000256" key="2">
    <source>
        <dbReference type="ARBA" id="ARBA00022490"/>
    </source>
</evidence>
<dbReference type="InterPro" id="IPR011006">
    <property type="entry name" value="CheY-like_superfamily"/>
</dbReference>
<keyword evidence="7" id="KW-0804">Transcription</keyword>
<dbReference type="EMBL" id="CP130319">
    <property type="protein sequence ID" value="WNR46940.1"/>
    <property type="molecule type" value="Genomic_DNA"/>
</dbReference>
<evidence type="ECO:0000256" key="3">
    <source>
        <dbReference type="ARBA" id="ARBA00022553"/>
    </source>
</evidence>
<dbReference type="PROSITE" id="PS50110">
    <property type="entry name" value="RESPONSE_REGULATORY"/>
    <property type="match status" value="1"/>
</dbReference>
<evidence type="ECO:0000259" key="9">
    <source>
        <dbReference type="PROSITE" id="PS01124"/>
    </source>
</evidence>
<keyword evidence="4" id="KW-0902">Two-component regulatory system</keyword>
<dbReference type="AlphaFoldDB" id="A0AA96RMQ5"/>
<sequence length="510" mass="58823">MLNAMIVEDNAIYRYAIKSIIRWEDYGFHIVSEALNGVHALELLHHQHVDFILTDISMPEMNGIDLIQKVKQEDDSIKIVALSSFDDFRFVKEALKLGAEDYLLKHDLEPESLEQLLQQMKTKIEAGQHLKRQAAIRNENLHEMWHLLGRKLIFGELKSVDEMEEQARAIRFPIYTGPLAIIIIEGKFTCNSTHTLYTELGEAPILVPISEHRTVLMTHFPNEHSERRCREELILQASVLLENKSEHSPLTIGISSIGYGIKDWAMLYRQAVAALELAIYDGIGYIYSYLSEKPKETEDALISMKVFASAIQSGKFEEIDRQTDLFFDSLKARRLLLEELKVVIQETAILTKAAAIGRGKFTSNAETIYRQINRELEGFPTIQQLKQLFHKWHQEMCYETMGNTPFRKEIQAAIAYIEEHYAEDITVAKLAESLHLSSNYVSNLFKSETGLRFVEYLNRYRIRKAKLLLQNPALKVYEVAEKTGFQETSYFCKVFKELEGKTVKEFRSES</sequence>
<dbReference type="Pfam" id="PF00072">
    <property type="entry name" value="Response_reg"/>
    <property type="match status" value="1"/>
</dbReference>
<feature type="modified residue" description="4-aspartylphosphate" evidence="8">
    <location>
        <position position="55"/>
    </location>
</feature>
<dbReference type="GO" id="GO:0043565">
    <property type="term" value="F:sequence-specific DNA binding"/>
    <property type="evidence" value="ECO:0007669"/>
    <property type="project" value="InterPro"/>
</dbReference>
<dbReference type="SUPFAM" id="SSF52172">
    <property type="entry name" value="CheY-like"/>
    <property type="match status" value="1"/>
</dbReference>
<dbReference type="RefSeq" id="WP_314805413.1">
    <property type="nucleotide sequence ID" value="NZ_CP130319.1"/>
</dbReference>
<dbReference type="Gene3D" id="3.40.50.2300">
    <property type="match status" value="1"/>
</dbReference>
<dbReference type="PANTHER" id="PTHR42713:SF3">
    <property type="entry name" value="TRANSCRIPTIONAL REGULATORY PROTEIN HPTR"/>
    <property type="match status" value="1"/>
</dbReference>
<dbReference type="Gene3D" id="1.10.10.60">
    <property type="entry name" value="Homeodomain-like"/>
    <property type="match status" value="2"/>
</dbReference>
<keyword evidence="12" id="KW-1185">Reference proteome</keyword>
<gene>
    <name evidence="11" type="ORF">MJB10_12925</name>
</gene>
<evidence type="ECO:0000256" key="7">
    <source>
        <dbReference type="ARBA" id="ARBA00023163"/>
    </source>
</evidence>
<feature type="domain" description="HTH araC/xylS-type" evidence="9">
    <location>
        <begin position="411"/>
        <end position="509"/>
    </location>
</feature>
<evidence type="ECO:0000313" key="12">
    <source>
        <dbReference type="Proteomes" id="UP001304650"/>
    </source>
</evidence>
<dbReference type="PANTHER" id="PTHR42713">
    <property type="entry name" value="HISTIDINE KINASE-RELATED"/>
    <property type="match status" value="1"/>
</dbReference>
<reference evidence="11" key="1">
    <citation type="submission" date="2022-02" db="EMBL/GenBank/DDBJ databases">
        <title>Paenibacillus sp. MBLB1832 Whole Genome Shotgun Sequencing.</title>
        <authorList>
            <person name="Hwang C.Y."/>
            <person name="Cho E.-S."/>
            <person name="Seo M.-J."/>
        </authorList>
    </citation>
    <scope>NUCLEOTIDE SEQUENCE</scope>
    <source>
        <strain evidence="11">MBLB1832</strain>
    </source>
</reference>
<dbReference type="InterPro" id="IPR018060">
    <property type="entry name" value="HTH_AraC"/>
</dbReference>
<dbReference type="PROSITE" id="PS01124">
    <property type="entry name" value="HTH_ARAC_FAMILY_2"/>
    <property type="match status" value="1"/>
</dbReference>
<dbReference type="SMART" id="SM00448">
    <property type="entry name" value="REC"/>
    <property type="match status" value="1"/>
</dbReference>
<dbReference type="CDD" id="cd17536">
    <property type="entry name" value="REC_YesN-like"/>
    <property type="match status" value="1"/>
</dbReference>
<keyword evidence="5" id="KW-0805">Transcription regulation</keyword>
<evidence type="ECO:0000313" key="11">
    <source>
        <dbReference type="EMBL" id="WNR46940.1"/>
    </source>
</evidence>
<evidence type="ECO:0000256" key="1">
    <source>
        <dbReference type="ARBA" id="ARBA00004496"/>
    </source>
</evidence>
<dbReference type="Pfam" id="PF12833">
    <property type="entry name" value="HTH_18"/>
    <property type="match status" value="1"/>
</dbReference>
<keyword evidence="3 8" id="KW-0597">Phosphoprotein</keyword>
<keyword evidence="2" id="KW-0963">Cytoplasm</keyword>
<dbReference type="InterPro" id="IPR009057">
    <property type="entry name" value="Homeodomain-like_sf"/>
</dbReference>
<proteinExistence type="predicted"/>
<dbReference type="KEGG" id="proo:MJB10_12925"/>
<evidence type="ECO:0000259" key="10">
    <source>
        <dbReference type="PROSITE" id="PS50110"/>
    </source>
</evidence>
<protein>
    <submittedName>
        <fullName evidence="11">Response regulator</fullName>
    </submittedName>
</protein>
<organism evidence="11 12">
    <name type="scientific">Paenibacillus roseopurpureus</name>
    <dbReference type="NCBI Taxonomy" id="2918901"/>
    <lineage>
        <taxon>Bacteria</taxon>
        <taxon>Bacillati</taxon>
        <taxon>Bacillota</taxon>
        <taxon>Bacilli</taxon>
        <taxon>Bacillales</taxon>
        <taxon>Paenibacillaceae</taxon>
        <taxon>Paenibacillus</taxon>
    </lineage>
</organism>
<name>A0AA96RMQ5_9BACL</name>
<dbReference type="GO" id="GO:0000160">
    <property type="term" value="P:phosphorelay signal transduction system"/>
    <property type="evidence" value="ECO:0007669"/>
    <property type="project" value="UniProtKB-KW"/>
</dbReference>
<dbReference type="GO" id="GO:0005737">
    <property type="term" value="C:cytoplasm"/>
    <property type="evidence" value="ECO:0007669"/>
    <property type="project" value="UniProtKB-SubCell"/>
</dbReference>